<dbReference type="EMBL" id="MN739930">
    <property type="protein sequence ID" value="QHT78355.1"/>
    <property type="molecule type" value="Genomic_DNA"/>
</dbReference>
<evidence type="ECO:0000313" key="1">
    <source>
        <dbReference type="EMBL" id="QHT78355.1"/>
    </source>
</evidence>
<proteinExistence type="predicted"/>
<organism evidence="1">
    <name type="scientific">viral metagenome</name>
    <dbReference type="NCBI Taxonomy" id="1070528"/>
    <lineage>
        <taxon>unclassified sequences</taxon>
        <taxon>metagenomes</taxon>
        <taxon>organismal metagenomes</taxon>
    </lineage>
</organism>
<dbReference type="AlphaFoldDB" id="A0A6C0HDZ2"/>
<accession>A0A6C0HDZ2</accession>
<reference evidence="1" key="1">
    <citation type="journal article" date="2020" name="Nature">
        <title>Giant virus diversity and host interactions through global metagenomics.</title>
        <authorList>
            <person name="Schulz F."/>
            <person name="Roux S."/>
            <person name="Paez-Espino D."/>
            <person name="Jungbluth S."/>
            <person name="Walsh D.A."/>
            <person name="Denef V.J."/>
            <person name="McMahon K.D."/>
            <person name="Konstantinidis K.T."/>
            <person name="Eloe-Fadrosh E.A."/>
            <person name="Kyrpides N.C."/>
            <person name="Woyke T."/>
        </authorList>
    </citation>
    <scope>NUCLEOTIDE SEQUENCE</scope>
    <source>
        <strain evidence="1">GVMAG-M-3300023179-91</strain>
    </source>
</reference>
<sequence length="79" mass="9264">MSESRDVVQVMEKMLEIIPASEIELIDDIKIYKDALWNQAPEAKRTKDCWIPITSIMNHHITSIDSHWKIQLAKLFNNQ</sequence>
<protein>
    <submittedName>
        <fullName evidence="1">Uncharacterized protein</fullName>
    </submittedName>
</protein>
<name>A0A6C0HDZ2_9ZZZZ</name>